<comment type="caution">
    <text evidence="3">The sequence shown here is derived from an EMBL/GenBank/DDBJ whole genome shotgun (WGS) entry which is preliminary data.</text>
</comment>
<evidence type="ECO:0000313" key="4">
    <source>
        <dbReference type="Proteomes" id="UP000739538"/>
    </source>
</evidence>
<dbReference type="InterPro" id="IPR008757">
    <property type="entry name" value="Peptidase_M6-like_domain"/>
</dbReference>
<dbReference type="PANTHER" id="PTHR41775">
    <property type="entry name" value="SECRETED PROTEIN-RELATED"/>
    <property type="match status" value="1"/>
</dbReference>
<dbReference type="InterPro" id="IPR026444">
    <property type="entry name" value="Secre_tail"/>
</dbReference>
<dbReference type="NCBIfam" id="TIGR04183">
    <property type="entry name" value="Por_Secre_tail"/>
    <property type="match status" value="1"/>
</dbReference>
<dbReference type="Gene3D" id="2.60.40.4070">
    <property type="match status" value="1"/>
</dbReference>
<dbReference type="Pfam" id="PF13860">
    <property type="entry name" value="FlgD_ig"/>
    <property type="match status" value="1"/>
</dbReference>
<proteinExistence type="predicted"/>
<keyword evidence="3" id="KW-0482">Metalloprotease</keyword>
<dbReference type="NCBIfam" id="TIGR03296">
    <property type="entry name" value="M6dom_TIGR03296"/>
    <property type="match status" value="1"/>
</dbReference>
<evidence type="ECO:0000313" key="3">
    <source>
        <dbReference type="EMBL" id="MCA9757700.1"/>
    </source>
</evidence>
<dbReference type="SUPFAM" id="SSF55486">
    <property type="entry name" value="Metalloproteases ('zincins'), catalytic domain"/>
    <property type="match status" value="1"/>
</dbReference>
<dbReference type="EMBL" id="JAGQHS010000113">
    <property type="protein sequence ID" value="MCA9757700.1"/>
    <property type="molecule type" value="Genomic_DNA"/>
</dbReference>
<dbReference type="Proteomes" id="UP000739538">
    <property type="component" value="Unassembled WGS sequence"/>
</dbReference>
<evidence type="ECO:0000259" key="2">
    <source>
        <dbReference type="Pfam" id="PF13860"/>
    </source>
</evidence>
<accession>A0A956SEL7</accession>
<name>A0A956SEL7_UNCEI</name>
<feature type="non-terminal residue" evidence="3">
    <location>
        <position position="1"/>
    </location>
</feature>
<dbReference type="Gene3D" id="2.60.40.10">
    <property type="entry name" value="Immunoglobulins"/>
    <property type="match status" value="1"/>
</dbReference>
<dbReference type="Pfam" id="PF05547">
    <property type="entry name" value="Peptidase_M6"/>
    <property type="match status" value="1"/>
</dbReference>
<dbReference type="PANTHER" id="PTHR41775:SF1">
    <property type="entry name" value="PEPTIDASE M6-LIKE DOMAIN-CONTAINING PROTEIN"/>
    <property type="match status" value="1"/>
</dbReference>
<organism evidence="3 4">
    <name type="scientific">Eiseniibacteriota bacterium</name>
    <dbReference type="NCBI Taxonomy" id="2212470"/>
    <lineage>
        <taxon>Bacteria</taxon>
        <taxon>Candidatus Eiseniibacteriota</taxon>
    </lineage>
</organism>
<dbReference type="InterPro" id="IPR013783">
    <property type="entry name" value="Ig-like_fold"/>
</dbReference>
<reference evidence="3" key="2">
    <citation type="journal article" date="2021" name="Microbiome">
        <title>Successional dynamics and alternative stable states in a saline activated sludge microbial community over 9 years.</title>
        <authorList>
            <person name="Wang Y."/>
            <person name="Ye J."/>
            <person name="Ju F."/>
            <person name="Liu L."/>
            <person name="Boyd J.A."/>
            <person name="Deng Y."/>
            <person name="Parks D.H."/>
            <person name="Jiang X."/>
            <person name="Yin X."/>
            <person name="Woodcroft B.J."/>
            <person name="Tyson G.W."/>
            <person name="Hugenholtz P."/>
            <person name="Polz M.F."/>
            <person name="Zhang T."/>
        </authorList>
    </citation>
    <scope>NUCLEOTIDE SEQUENCE</scope>
    <source>
        <strain evidence="3">HKST-UBA02</strain>
    </source>
</reference>
<feature type="domain" description="Peptidase M6-like" evidence="1">
    <location>
        <begin position="14"/>
        <end position="156"/>
    </location>
</feature>
<dbReference type="AlphaFoldDB" id="A0A956SEL7"/>
<protein>
    <submittedName>
        <fullName evidence="3">M6 family metalloprotease domain-containing protein</fullName>
    </submittedName>
</protein>
<dbReference type="GO" id="GO:0006508">
    <property type="term" value="P:proteolysis"/>
    <property type="evidence" value="ECO:0007669"/>
    <property type="project" value="InterPro"/>
</dbReference>
<feature type="domain" description="FlgD/Vpr Ig-like" evidence="2">
    <location>
        <begin position="789"/>
        <end position="845"/>
    </location>
</feature>
<evidence type="ECO:0000259" key="1">
    <source>
        <dbReference type="Pfam" id="PF05547"/>
    </source>
</evidence>
<keyword evidence="3" id="KW-0645">Protease</keyword>
<gene>
    <name evidence="3" type="ORF">KDA27_18005</name>
</gene>
<sequence>FIHEILDLNDATVDFGQFDNDGDDGIPNSGDDDGWVDFIGIVHPEIGGECGGSGIWSHRKSLDDWPEGIYETNDDAMGGGKIRINGYTIMPAKNCSSGMIEIGVFCHEYGHAFGLPDLYDTNKGNGTAQGIGHWGLMGSGNWNQPDRPAHMCAWSKDRLGWLTPGVVATDLFGWPVVTSTFSPTAFKLWKNGTPGDEYFLVENRLDAGFDENLHAPGLLIWHVDDSVGGNGDETHKRVDLECADQTGADHTTDADDLDAASNRGDAGDIFCDGDAFGVFTTPSSVAYNGAATSVRVTNIHGCGGTSVVADLRVGVAGPSVDLCLRDCGGDTCVEPSVCDKWWASPEVYIDNNEDGIIDPPAEGIPNKLFARVRNVGTDDASDVDVSFYFKPPGMGLTFPSGGTFIDSDNISILPGGSTDVAGVLWDLPVPPPDVNHYCIGVIAENDMDGQSSEIVKEDDNLTQINVQALYAKAGDEVPPAPYPNPEWSGLGDEFARMTGDDPSQLDSGDWLSRSARTVAGSSGSGFSDEWLASSETFEDTVTVMACNPTHQTCVMDITIGSPPFYDDAVIPADWDVELIHAPLALAPFQCTPVRVAVRDNDPVHLDYAIIPLTLSCQGRAVGGDVLEFHIDNVPPEAPCTFSVKRTLPYETDDNPGHNAVVISWEDKFKDVGGWPERVERWRIYNGNNADFPMNATTLLIETCIDENPATVPYEHFTDVPADLDAKWYKLVAVDRAGNESEACVAEIEIESTSDVDPDFASNHDGAVLMLAQNRPNPMNGSTKILYQLAEAGEVQVDVFTVHGRHVTNLQSGWLEAGLHSVTWDARNEDGTEVPNGVYVYRAQAGGTQESRRMIVNR</sequence>
<keyword evidence="3" id="KW-0378">Hydrolase</keyword>
<reference evidence="3" key="1">
    <citation type="submission" date="2020-04" db="EMBL/GenBank/DDBJ databases">
        <authorList>
            <person name="Zhang T."/>
        </authorList>
    </citation>
    <scope>NUCLEOTIDE SEQUENCE</scope>
    <source>
        <strain evidence="3">HKST-UBA02</strain>
    </source>
</reference>
<dbReference type="GO" id="GO:0008237">
    <property type="term" value="F:metallopeptidase activity"/>
    <property type="evidence" value="ECO:0007669"/>
    <property type="project" value="UniProtKB-KW"/>
</dbReference>
<dbReference type="InterPro" id="IPR025965">
    <property type="entry name" value="FlgD/Vpr_Ig-like"/>
</dbReference>